<evidence type="ECO:0000313" key="2">
    <source>
        <dbReference type="EMBL" id="GAA3896100.1"/>
    </source>
</evidence>
<accession>A0ABP7LAY0</accession>
<reference evidence="3" key="1">
    <citation type="journal article" date="2019" name="Int. J. Syst. Evol. Microbiol.">
        <title>The Global Catalogue of Microorganisms (GCM) 10K type strain sequencing project: providing services to taxonomists for standard genome sequencing and annotation.</title>
        <authorList>
            <consortium name="The Broad Institute Genomics Platform"/>
            <consortium name="The Broad Institute Genome Sequencing Center for Infectious Disease"/>
            <person name="Wu L."/>
            <person name="Ma J."/>
        </authorList>
    </citation>
    <scope>NUCLEOTIDE SEQUENCE [LARGE SCALE GENOMIC DNA]</scope>
    <source>
        <strain evidence="3">JCM 17021</strain>
    </source>
</reference>
<keyword evidence="1" id="KW-0472">Membrane</keyword>
<keyword evidence="1" id="KW-0812">Transmembrane</keyword>
<comment type="caution">
    <text evidence="2">The sequence shown here is derived from an EMBL/GenBank/DDBJ whole genome shotgun (WGS) entry which is preliminary data.</text>
</comment>
<organism evidence="2 3">
    <name type="scientific">Leifsonia kafniensis</name>
    <dbReference type="NCBI Taxonomy" id="475957"/>
    <lineage>
        <taxon>Bacteria</taxon>
        <taxon>Bacillati</taxon>
        <taxon>Actinomycetota</taxon>
        <taxon>Actinomycetes</taxon>
        <taxon>Micrococcales</taxon>
        <taxon>Microbacteriaceae</taxon>
        <taxon>Leifsonia</taxon>
    </lineage>
</organism>
<protein>
    <recommendedName>
        <fullName evidence="4">Polysaccharide chain length determinant N-terminal domain-containing protein</fullName>
    </recommendedName>
</protein>
<dbReference type="EMBL" id="BAABCN010000018">
    <property type="protein sequence ID" value="GAA3896100.1"/>
    <property type="molecule type" value="Genomic_DNA"/>
</dbReference>
<dbReference type="Proteomes" id="UP001501803">
    <property type="component" value="Unassembled WGS sequence"/>
</dbReference>
<dbReference type="PANTHER" id="PTHR32309">
    <property type="entry name" value="TYROSINE-PROTEIN KINASE"/>
    <property type="match status" value="1"/>
</dbReference>
<evidence type="ECO:0000256" key="1">
    <source>
        <dbReference type="SAM" id="Phobius"/>
    </source>
</evidence>
<dbReference type="PANTHER" id="PTHR32309:SF13">
    <property type="entry name" value="FERRIC ENTEROBACTIN TRANSPORT PROTEIN FEPE"/>
    <property type="match status" value="1"/>
</dbReference>
<name>A0ABP7LAY0_9MICO</name>
<proteinExistence type="predicted"/>
<keyword evidence="1" id="KW-1133">Transmembrane helix</keyword>
<evidence type="ECO:0008006" key="4">
    <source>
        <dbReference type="Google" id="ProtNLM"/>
    </source>
</evidence>
<evidence type="ECO:0000313" key="3">
    <source>
        <dbReference type="Proteomes" id="UP001501803"/>
    </source>
</evidence>
<keyword evidence="3" id="KW-1185">Reference proteome</keyword>
<gene>
    <name evidence="2" type="ORF">GCM10022381_41970</name>
</gene>
<dbReference type="InterPro" id="IPR050445">
    <property type="entry name" value="Bact_polysacc_biosynth/exp"/>
</dbReference>
<feature type="transmembrane region" description="Helical" evidence="1">
    <location>
        <begin position="168"/>
        <end position="190"/>
    </location>
</feature>
<sequence length="205" mass="21745">MLRRYWALILVLTVSGVGVAVAVALIVPPRYEVSSEIYVSVGTAAKASGEELQAAASFARRSVLSYAQYISTPYVLDGAAKRLDGKLSAADLKQLTEAYARTGTSIIRITVAQRDPQLAYDASSAVTDEAARVIGEEQRNPDSKERGPVLVEVVSPPQLPSSPVSPRMPIAIALGLFFGLAAGFIAAFATHAAQGSRRARSAARW</sequence>